<comment type="caution">
    <text evidence="2">The sequence shown here is derived from an EMBL/GenBank/DDBJ whole genome shotgun (WGS) entry which is preliminary data.</text>
</comment>
<organism evidence="2 3">
    <name type="scientific">Streptomyces spinosisporus</name>
    <dbReference type="NCBI Taxonomy" id="2927582"/>
    <lineage>
        <taxon>Bacteria</taxon>
        <taxon>Bacillati</taxon>
        <taxon>Actinomycetota</taxon>
        <taxon>Actinomycetes</taxon>
        <taxon>Kitasatosporales</taxon>
        <taxon>Streptomycetaceae</taxon>
        <taxon>Streptomyces</taxon>
    </lineage>
</organism>
<sequence>MTYAVTVDVERPAGATELDVLQREGVVFLLRKGLDSIAAIEGPDGMEVDLVDDIIAVHPKGALLKLYVDAPALEFAEDAAREVVAEVLERTEPLADWEITRCGVDLAPELLQESLDAADGPDAPPSDPAERARRHAEARPTGETVRRRDDAEVDGMRRRLRALAPTLQAFPPAAFGYADDEEKRIVSREAAELAAGAVVHAVDLLIDELFTDLAGLEEEGPTVADTDAPFMILDELPPQFARQYTVLFARRLTVTAVSMTDRLMRPHFGRLSCVAEELLLKFLVGQAEATADLYDLLSDEVETALQVFADRLGEDMDHDWLYVPVADGEAKGTVQDWFIPFGDERSVHPYAAHDDSDGGDEEV</sequence>
<protein>
    <submittedName>
        <fullName evidence="2">Uncharacterized protein</fullName>
    </submittedName>
</protein>
<dbReference type="Proteomes" id="UP001165270">
    <property type="component" value="Unassembled WGS sequence"/>
</dbReference>
<dbReference type="RefSeq" id="WP_242710668.1">
    <property type="nucleotide sequence ID" value="NZ_JALDAX010000007.1"/>
</dbReference>
<gene>
    <name evidence="2" type="ORF">MQN93_20350</name>
</gene>
<accession>A0ABS9XJ29</accession>
<feature type="compositionally biased region" description="Basic and acidic residues" evidence="1">
    <location>
        <begin position="128"/>
        <end position="151"/>
    </location>
</feature>
<name>A0ABS9XJ29_9ACTN</name>
<proteinExistence type="predicted"/>
<keyword evidence="3" id="KW-1185">Reference proteome</keyword>
<reference evidence="2" key="1">
    <citation type="submission" date="2022-03" db="EMBL/GenBank/DDBJ databases">
        <title>Streptomyces 7R015 and 7R016 isolated from Barleria lupulina in Thailand.</title>
        <authorList>
            <person name="Kanchanasin P."/>
            <person name="Phongsopitanun W."/>
            <person name="Tanasupawat S."/>
        </authorList>
    </citation>
    <scope>NUCLEOTIDE SEQUENCE</scope>
    <source>
        <strain evidence="2">7R016</strain>
    </source>
</reference>
<evidence type="ECO:0000256" key="1">
    <source>
        <dbReference type="SAM" id="MobiDB-lite"/>
    </source>
</evidence>
<evidence type="ECO:0000313" key="3">
    <source>
        <dbReference type="Proteomes" id="UP001165270"/>
    </source>
</evidence>
<feature type="region of interest" description="Disordered" evidence="1">
    <location>
        <begin position="116"/>
        <end position="151"/>
    </location>
</feature>
<evidence type="ECO:0000313" key="2">
    <source>
        <dbReference type="EMBL" id="MCI3242078.1"/>
    </source>
</evidence>
<dbReference type="EMBL" id="JALDAX010000007">
    <property type="protein sequence ID" value="MCI3242078.1"/>
    <property type="molecule type" value="Genomic_DNA"/>
</dbReference>